<feature type="transmembrane region" description="Helical" evidence="5">
    <location>
        <begin position="20"/>
        <end position="37"/>
    </location>
</feature>
<evidence type="ECO:0000256" key="1">
    <source>
        <dbReference type="ARBA" id="ARBA00004141"/>
    </source>
</evidence>
<gene>
    <name evidence="6" type="ORF">EMPS_07822</name>
</gene>
<dbReference type="EMBL" id="BQFW01000011">
    <property type="protein sequence ID" value="GJJ75464.1"/>
    <property type="molecule type" value="Genomic_DNA"/>
</dbReference>
<keyword evidence="4 5" id="KW-0472">Membrane</keyword>
<feature type="transmembrane region" description="Helical" evidence="5">
    <location>
        <begin position="129"/>
        <end position="149"/>
    </location>
</feature>
<dbReference type="Pfam" id="PF04479">
    <property type="entry name" value="RTA1"/>
    <property type="match status" value="1"/>
</dbReference>
<feature type="transmembrane region" description="Helical" evidence="5">
    <location>
        <begin position="256"/>
        <end position="275"/>
    </location>
</feature>
<evidence type="ECO:0000256" key="4">
    <source>
        <dbReference type="ARBA" id="ARBA00023136"/>
    </source>
</evidence>
<protein>
    <recommendedName>
        <fullName evidence="8">RTA1-domain-containing protein</fullName>
    </recommendedName>
</protein>
<keyword evidence="2 5" id="KW-0812">Transmembrane</keyword>
<evidence type="ECO:0000313" key="6">
    <source>
        <dbReference type="EMBL" id="GJJ75464.1"/>
    </source>
</evidence>
<dbReference type="GO" id="GO:0016020">
    <property type="term" value="C:membrane"/>
    <property type="evidence" value="ECO:0007669"/>
    <property type="project" value="UniProtKB-SubCell"/>
</dbReference>
<reference evidence="6" key="1">
    <citation type="submission" date="2021-11" db="EMBL/GenBank/DDBJ databases">
        <authorList>
            <person name="Herlambang A."/>
            <person name="Guo Y."/>
            <person name="Takashima Y."/>
            <person name="Nishizawa T."/>
        </authorList>
    </citation>
    <scope>NUCLEOTIDE SEQUENCE</scope>
    <source>
        <strain evidence="6">E1425</strain>
    </source>
</reference>
<keyword evidence="3 5" id="KW-1133">Transmembrane helix</keyword>
<comment type="subcellular location">
    <subcellularLocation>
        <location evidence="1">Membrane</location>
        <topology evidence="1">Multi-pass membrane protein</topology>
    </subcellularLocation>
</comment>
<evidence type="ECO:0000256" key="3">
    <source>
        <dbReference type="ARBA" id="ARBA00022989"/>
    </source>
</evidence>
<proteinExistence type="predicted"/>
<dbReference type="PANTHER" id="PTHR31465">
    <property type="entry name" value="PROTEIN RTA1-RELATED"/>
    <property type="match status" value="1"/>
</dbReference>
<keyword evidence="7" id="KW-1185">Reference proteome</keyword>
<reference evidence="6" key="2">
    <citation type="journal article" date="2022" name="Microbiol. Resour. Announc.">
        <title>Whole-Genome Sequence of Entomortierella parvispora E1425, a Mucoromycotan Fungus Associated with Burkholderiaceae-Related Endosymbiotic Bacteria.</title>
        <authorList>
            <person name="Herlambang A."/>
            <person name="Guo Y."/>
            <person name="Takashima Y."/>
            <person name="Narisawa K."/>
            <person name="Ohta H."/>
            <person name="Nishizawa T."/>
        </authorList>
    </citation>
    <scope>NUCLEOTIDE SEQUENCE</scope>
    <source>
        <strain evidence="6">E1425</strain>
    </source>
</reference>
<feature type="transmembrane region" description="Helical" evidence="5">
    <location>
        <begin position="44"/>
        <end position="60"/>
    </location>
</feature>
<name>A0A9P3HF13_9FUNG</name>
<feature type="transmembrane region" description="Helical" evidence="5">
    <location>
        <begin position="169"/>
        <end position="196"/>
    </location>
</feature>
<evidence type="ECO:0008006" key="8">
    <source>
        <dbReference type="Google" id="ProtNLM"/>
    </source>
</evidence>
<accession>A0A9P3HF13</accession>
<feature type="transmembrane region" description="Helical" evidence="5">
    <location>
        <begin position="217"/>
        <end position="236"/>
    </location>
</feature>
<sequence length="320" mass="35696">MPEPTHPSILKYKPSLAGNVILGTIYTVQAFLFFFYIYRGKNKWALCLPIGALASAIGYFCRPSMDPLNLKLSLYIAQQALVVISPSTFLAFNYMLYGRFIIAIDPEFGMDKAQSKTEKSRYSFIPPRIVGRTFVWSDVITFFIQMTAGGLQAAGGSKNQSLANLGNNMFLVGVSAQGVSYCLFTALLTVALKRLIRERQTTGVARQNRGCLGLDRNTTLIVVGFYMSSLFIIVRSVYRIVEFAQGYAGQLISKEIYMFLLDAVPLVLAIGVWAVNWPTPLLDRISDQVRQGTLVYNMEMGNSSRMRIPSSESGDRSRIY</sequence>
<dbReference type="PANTHER" id="PTHR31465:SF1">
    <property type="entry name" value="PROTEIN RTA1-RELATED"/>
    <property type="match status" value="1"/>
</dbReference>
<feature type="transmembrane region" description="Helical" evidence="5">
    <location>
        <begin position="72"/>
        <end position="92"/>
    </location>
</feature>
<organism evidence="6 7">
    <name type="scientific">Entomortierella parvispora</name>
    <dbReference type="NCBI Taxonomy" id="205924"/>
    <lineage>
        <taxon>Eukaryota</taxon>
        <taxon>Fungi</taxon>
        <taxon>Fungi incertae sedis</taxon>
        <taxon>Mucoromycota</taxon>
        <taxon>Mortierellomycotina</taxon>
        <taxon>Mortierellomycetes</taxon>
        <taxon>Mortierellales</taxon>
        <taxon>Mortierellaceae</taxon>
        <taxon>Entomortierella</taxon>
    </lineage>
</organism>
<comment type="caution">
    <text evidence="6">The sequence shown here is derived from an EMBL/GenBank/DDBJ whole genome shotgun (WGS) entry which is preliminary data.</text>
</comment>
<evidence type="ECO:0000256" key="2">
    <source>
        <dbReference type="ARBA" id="ARBA00022692"/>
    </source>
</evidence>
<evidence type="ECO:0000256" key="5">
    <source>
        <dbReference type="SAM" id="Phobius"/>
    </source>
</evidence>
<evidence type="ECO:0000313" key="7">
    <source>
        <dbReference type="Proteomes" id="UP000827284"/>
    </source>
</evidence>
<dbReference type="AlphaFoldDB" id="A0A9P3HF13"/>
<dbReference type="InterPro" id="IPR007568">
    <property type="entry name" value="RTA1"/>
</dbReference>
<dbReference type="Proteomes" id="UP000827284">
    <property type="component" value="Unassembled WGS sequence"/>
</dbReference>
<dbReference type="OrthoDB" id="3358017at2759"/>